<keyword evidence="2" id="KW-0805">Transcription regulation</keyword>
<dbReference type="PROSITE" id="PS50931">
    <property type="entry name" value="HTH_LYSR"/>
    <property type="match status" value="1"/>
</dbReference>
<gene>
    <name evidence="6" type="ORF">DFR34_10192</name>
</gene>
<dbReference type="PANTHER" id="PTHR30346">
    <property type="entry name" value="TRANSCRIPTIONAL DUAL REGULATOR HCAR-RELATED"/>
    <property type="match status" value="1"/>
</dbReference>
<keyword evidence="4" id="KW-0804">Transcription</keyword>
<dbReference type="GO" id="GO:0003700">
    <property type="term" value="F:DNA-binding transcription factor activity"/>
    <property type="evidence" value="ECO:0007669"/>
    <property type="project" value="InterPro"/>
</dbReference>
<evidence type="ECO:0000256" key="4">
    <source>
        <dbReference type="ARBA" id="ARBA00023163"/>
    </source>
</evidence>
<dbReference type="InterPro" id="IPR036390">
    <property type="entry name" value="WH_DNA-bd_sf"/>
</dbReference>
<evidence type="ECO:0000256" key="2">
    <source>
        <dbReference type="ARBA" id="ARBA00023015"/>
    </source>
</evidence>
<dbReference type="GO" id="GO:0032993">
    <property type="term" value="C:protein-DNA complex"/>
    <property type="evidence" value="ECO:0007669"/>
    <property type="project" value="TreeGrafter"/>
</dbReference>
<dbReference type="Gene3D" id="3.40.190.10">
    <property type="entry name" value="Periplasmic binding protein-like II"/>
    <property type="match status" value="2"/>
</dbReference>
<organism evidence="6 7">
    <name type="scientific">Rivihabitans pingtungensis</name>
    <dbReference type="NCBI Taxonomy" id="1054498"/>
    <lineage>
        <taxon>Bacteria</taxon>
        <taxon>Pseudomonadati</taxon>
        <taxon>Pseudomonadota</taxon>
        <taxon>Betaproteobacteria</taxon>
        <taxon>Neisseriales</taxon>
        <taxon>Aquaspirillaceae</taxon>
        <taxon>Rivihabitans</taxon>
    </lineage>
</organism>
<dbReference type="Pfam" id="PF03466">
    <property type="entry name" value="LysR_substrate"/>
    <property type="match status" value="1"/>
</dbReference>
<dbReference type="InterPro" id="IPR000847">
    <property type="entry name" value="LysR_HTH_N"/>
</dbReference>
<evidence type="ECO:0000256" key="3">
    <source>
        <dbReference type="ARBA" id="ARBA00023125"/>
    </source>
</evidence>
<protein>
    <submittedName>
        <fullName evidence="6">LysR family transcriptional regulator</fullName>
    </submittedName>
</protein>
<dbReference type="AlphaFoldDB" id="A0A318L8M1"/>
<dbReference type="Proteomes" id="UP000247555">
    <property type="component" value="Unassembled WGS sequence"/>
</dbReference>
<dbReference type="PANTHER" id="PTHR30346:SF0">
    <property type="entry name" value="HCA OPERON TRANSCRIPTIONAL ACTIVATOR HCAR"/>
    <property type="match status" value="1"/>
</dbReference>
<dbReference type="OrthoDB" id="5292387at2"/>
<comment type="caution">
    <text evidence="6">The sequence shown here is derived from an EMBL/GenBank/DDBJ whole genome shotgun (WGS) entry which is preliminary data.</text>
</comment>
<reference evidence="6 7" key="1">
    <citation type="submission" date="2018-05" db="EMBL/GenBank/DDBJ databases">
        <title>Genomic Encyclopedia of Type Strains, Phase IV (KMG-IV): sequencing the most valuable type-strain genomes for metagenomic binning, comparative biology and taxonomic classification.</title>
        <authorList>
            <person name="Goeker M."/>
        </authorList>
    </citation>
    <scope>NUCLEOTIDE SEQUENCE [LARGE SCALE GENOMIC DNA]</scope>
    <source>
        <strain evidence="6 7">DSM 29661</strain>
    </source>
</reference>
<dbReference type="InterPro" id="IPR036388">
    <property type="entry name" value="WH-like_DNA-bd_sf"/>
</dbReference>
<comment type="similarity">
    <text evidence="1">Belongs to the LysR transcriptional regulatory family.</text>
</comment>
<dbReference type="GO" id="GO:0003677">
    <property type="term" value="F:DNA binding"/>
    <property type="evidence" value="ECO:0007669"/>
    <property type="project" value="UniProtKB-KW"/>
</dbReference>
<dbReference type="InterPro" id="IPR005119">
    <property type="entry name" value="LysR_subst-bd"/>
</dbReference>
<keyword evidence="7" id="KW-1185">Reference proteome</keyword>
<dbReference type="PRINTS" id="PR00039">
    <property type="entry name" value="HTHLYSR"/>
</dbReference>
<dbReference type="FunFam" id="1.10.10.10:FF:000001">
    <property type="entry name" value="LysR family transcriptional regulator"/>
    <property type="match status" value="1"/>
</dbReference>
<dbReference type="EMBL" id="QJKI01000001">
    <property type="protein sequence ID" value="PXX81863.1"/>
    <property type="molecule type" value="Genomic_DNA"/>
</dbReference>
<sequence length="298" mass="32165">MTALSRIELRHLRYFLAVADTLHFGRAAERLCMSQPPLSQAIQQLEDALGVAVFERHSRKVALTPAGQALLAPARQLLADLHAAIGAAQAAARGERGLLRVAYVGSAVFSVLPAIVARFHADFPEVELQLQEAPPDAQLAGLRSGQLDAGLVRPASPQAGLCCDVLLDEPTWLALPSRHPFTRREALSLAELSGAPFITIDAADGGHMLELYRRADFQPRIVQHVRDLHTGFALVAAGLGLLFIPRSASRQPRPGVACRPTLDAPQLDLCLLTPDPARSPIVEHFRRVAQAVVAQMVE</sequence>
<evidence type="ECO:0000313" key="6">
    <source>
        <dbReference type="EMBL" id="PXX81863.1"/>
    </source>
</evidence>
<evidence type="ECO:0000313" key="7">
    <source>
        <dbReference type="Proteomes" id="UP000247555"/>
    </source>
</evidence>
<dbReference type="SUPFAM" id="SSF46785">
    <property type="entry name" value="Winged helix' DNA-binding domain"/>
    <property type="match status" value="1"/>
</dbReference>
<dbReference type="RefSeq" id="WP_158281702.1">
    <property type="nucleotide sequence ID" value="NZ_DAOPYX010000072.1"/>
</dbReference>
<dbReference type="CDD" id="cd08414">
    <property type="entry name" value="PBP2_LTTR_aromatics_like"/>
    <property type="match status" value="1"/>
</dbReference>
<dbReference type="SUPFAM" id="SSF53850">
    <property type="entry name" value="Periplasmic binding protein-like II"/>
    <property type="match status" value="1"/>
</dbReference>
<feature type="domain" description="HTH lysR-type" evidence="5">
    <location>
        <begin position="7"/>
        <end position="64"/>
    </location>
</feature>
<dbReference type="Gene3D" id="1.10.10.10">
    <property type="entry name" value="Winged helix-like DNA-binding domain superfamily/Winged helix DNA-binding domain"/>
    <property type="match status" value="1"/>
</dbReference>
<evidence type="ECO:0000256" key="1">
    <source>
        <dbReference type="ARBA" id="ARBA00009437"/>
    </source>
</evidence>
<evidence type="ECO:0000259" key="5">
    <source>
        <dbReference type="PROSITE" id="PS50931"/>
    </source>
</evidence>
<name>A0A318L8M1_9NEIS</name>
<proteinExistence type="inferred from homology"/>
<keyword evidence="3" id="KW-0238">DNA-binding</keyword>
<dbReference type="Pfam" id="PF00126">
    <property type="entry name" value="HTH_1"/>
    <property type="match status" value="1"/>
</dbReference>
<accession>A0A318L8M1</accession>